<sequence>MSVLNNYKVTIKEHHVDSLGHMNNATYLALYEEARWEAITSRGYGFRDIQKMKQGPVILEVNLKFQREVLLRETITITLEMLGYKGKIAQMKQQMIKDDGSVASEAVFTFGLFDMKERKLIEPTPEWKRAIGMD</sequence>
<dbReference type="RefSeq" id="WP_088564380.1">
    <property type="nucleotide sequence ID" value="NZ_CP020946.1"/>
</dbReference>
<evidence type="ECO:0000313" key="1">
    <source>
        <dbReference type="EMBL" id="ASD62759.1"/>
    </source>
</evidence>
<dbReference type="Proteomes" id="UP000197003">
    <property type="component" value="Chromosome"/>
</dbReference>
<dbReference type="CDD" id="cd00586">
    <property type="entry name" value="4HBT"/>
    <property type="match status" value="1"/>
</dbReference>
<reference evidence="1 2" key="1">
    <citation type="submission" date="2017-04" db="EMBL/GenBank/DDBJ databases">
        <title>Whole genome sequence of Bdellovibrio bacteriovorus strain SSB218315.</title>
        <authorList>
            <person name="Oyedara O."/>
            <person name="Rodriguez-Perez M.A."/>
        </authorList>
    </citation>
    <scope>NUCLEOTIDE SEQUENCE [LARGE SCALE GENOMIC DNA]</scope>
    <source>
        <strain evidence="1 2">SSB218315</strain>
    </source>
</reference>
<dbReference type="Pfam" id="PF13279">
    <property type="entry name" value="4HBT_2"/>
    <property type="match status" value="1"/>
</dbReference>
<evidence type="ECO:0000313" key="2">
    <source>
        <dbReference type="Proteomes" id="UP000197003"/>
    </source>
</evidence>
<dbReference type="EMBL" id="CP020946">
    <property type="protein sequence ID" value="ASD62759.1"/>
    <property type="molecule type" value="Genomic_DNA"/>
</dbReference>
<name>A0A1Z3N5K9_BDEBC</name>
<dbReference type="SUPFAM" id="SSF54637">
    <property type="entry name" value="Thioesterase/thiol ester dehydrase-isomerase"/>
    <property type="match status" value="1"/>
</dbReference>
<proteinExistence type="predicted"/>
<dbReference type="InterPro" id="IPR029069">
    <property type="entry name" value="HotDog_dom_sf"/>
</dbReference>
<dbReference type="AlphaFoldDB" id="A0A1Z3N5K9"/>
<dbReference type="Gene3D" id="3.10.129.10">
    <property type="entry name" value="Hotdog Thioesterase"/>
    <property type="match status" value="1"/>
</dbReference>
<gene>
    <name evidence="1" type="ORF">B9G79_03845</name>
</gene>
<accession>A0A1Z3N5K9</accession>
<organism evidence="1 2">
    <name type="scientific">Bdellovibrio bacteriovorus</name>
    <dbReference type="NCBI Taxonomy" id="959"/>
    <lineage>
        <taxon>Bacteria</taxon>
        <taxon>Pseudomonadati</taxon>
        <taxon>Bdellovibrionota</taxon>
        <taxon>Bdellovibrionia</taxon>
        <taxon>Bdellovibrionales</taxon>
        <taxon>Pseudobdellovibrionaceae</taxon>
        <taxon>Bdellovibrio</taxon>
    </lineage>
</organism>
<dbReference type="OrthoDB" id="5293825at2"/>
<protein>
    <submittedName>
        <fullName evidence="1">Thioesterase</fullName>
    </submittedName>
</protein>